<dbReference type="Proteomes" id="UP001172684">
    <property type="component" value="Unassembled WGS sequence"/>
</dbReference>
<evidence type="ECO:0000313" key="2">
    <source>
        <dbReference type="EMBL" id="KAJ9666691.1"/>
    </source>
</evidence>
<dbReference type="InterPro" id="IPR052895">
    <property type="entry name" value="HetReg/Transcr_Mod"/>
</dbReference>
<feature type="domain" description="Heterokaryon incompatibility" evidence="1">
    <location>
        <begin position="1"/>
        <end position="95"/>
    </location>
</feature>
<dbReference type="PANTHER" id="PTHR24148:SF64">
    <property type="entry name" value="HETEROKARYON INCOMPATIBILITY DOMAIN-CONTAINING PROTEIN"/>
    <property type="match status" value="1"/>
</dbReference>
<organism evidence="2 3">
    <name type="scientific">Coniosporium apollinis</name>
    <dbReference type="NCBI Taxonomy" id="61459"/>
    <lineage>
        <taxon>Eukaryota</taxon>
        <taxon>Fungi</taxon>
        <taxon>Dikarya</taxon>
        <taxon>Ascomycota</taxon>
        <taxon>Pezizomycotina</taxon>
        <taxon>Dothideomycetes</taxon>
        <taxon>Dothideomycetes incertae sedis</taxon>
        <taxon>Coniosporium</taxon>
    </lineage>
</organism>
<dbReference type="EMBL" id="JAPDRL010000017">
    <property type="protein sequence ID" value="KAJ9666691.1"/>
    <property type="molecule type" value="Genomic_DNA"/>
</dbReference>
<accession>A0ABQ9NWG7</accession>
<dbReference type="PANTHER" id="PTHR24148">
    <property type="entry name" value="ANKYRIN REPEAT DOMAIN-CONTAINING PROTEIN 39 HOMOLOG-RELATED"/>
    <property type="match status" value="1"/>
</dbReference>
<comment type="caution">
    <text evidence="2">The sequence shown here is derived from an EMBL/GenBank/DDBJ whole genome shotgun (WGS) entry which is preliminary data.</text>
</comment>
<evidence type="ECO:0000313" key="3">
    <source>
        <dbReference type="Proteomes" id="UP001172684"/>
    </source>
</evidence>
<protein>
    <recommendedName>
        <fullName evidence="1">Heterokaryon incompatibility domain-containing protein</fullName>
    </recommendedName>
</protein>
<proteinExistence type="predicted"/>
<sequence length="480" mass="53762">MKSIYESARRVDIWLGPLCADCDLAMKTLLRWSAHLLPLDESWGGQLDAASVKAIVDSPDGLLAPLELKRGARYWTAIEHLFSRPWWHRGWILQESTVSVPRYLYCGNYSVELNALCFVLHVATVMRDPVTYAWPWAIQQYSTRRQEGSCSTLLEVLGELRVYDCTDSRDKVYAGLGLIAGDISQDIIPDYTKPAEEVYMDVVKTILNRYPEEHKLDFLAYAVHPPKKLMKFTSSLSTKQHVVPSWLPDWSEHVLDHAFPKSSSPNGLAAGSKLYNAAGTHPTQACLLGNQLRVLGLFVGFVSQTSSPCCQYPFTRMDVLRFVKMWEPKDSGQDYKAGGTVQQAFLSTVVADVEHTTETIPRRKFAYSIHFSSLTEDEINAMPKESSIAFSFAVDSVSLTVWGRRLFWTTDGYMGIGSAAMKDGDKICMLFGGQVLYILRDIGNGHHEFIGECYVHGLMDGEALRGFEAGEVKSETLVIV</sequence>
<evidence type="ECO:0000259" key="1">
    <source>
        <dbReference type="Pfam" id="PF06985"/>
    </source>
</evidence>
<dbReference type="Pfam" id="PF06985">
    <property type="entry name" value="HET"/>
    <property type="match status" value="1"/>
</dbReference>
<dbReference type="Pfam" id="PF26639">
    <property type="entry name" value="Het-6_barrel"/>
    <property type="match status" value="1"/>
</dbReference>
<dbReference type="InterPro" id="IPR010730">
    <property type="entry name" value="HET"/>
</dbReference>
<name>A0ABQ9NWG7_9PEZI</name>
<reference evidence="2" key="1">
    <citation type="submission" date="2022-10" db="EMBL/GenBank/DDBJ databases">
        <title>Culturing micro-colonial fungi from biological soil crusts in the Mojave desert and describing Neophaeococcomyces mojavensis, and introducing the new genera and species Taxawa tesnikishii.</title>
        <authorList>
            <person name="Kurbessoian T."/>
            <person name="Stajich J.E."/>
        </authorList>
    </citation>
    <scope>NUCLEOTIDE SEQUENCE</scope>
    <source>
        <strain evidence="2">TK_1</strain>
    </source>
</reference>
<keyword evidence="3" id="KW-1185">Reference proteome</keyword>
<gene>
    <name evidence="2" type="ORF">H2201_003095</name>
</gene>